<feature type="region of interest" description="Disordered" evidence="1">
    <location>
        <begin position="101"/>
        <end position="126"/>
    </location>
</feature>
<dbReference type="InterPro" id="IPR036748">
    <property type="entry name" value="MTH938-like_sf"/>
</dbReference>
<gene>
    <name evidence="2" type="ORF">PRZ48_005460</name>
</gene>
<evidence type="ECO:0008006" key="4">
    <source>
        <dbReference type="Google" id="ProtNLM"/>
    </source>
</evidence>
<accession>A0ABR0ESE3</accession>
<feature type="compositionally biased region" description="Basic and acidic residues" evidence="1">
    <location>
        <begin position="229"/>
        <end position="239"/>
    </location>
</feature>
<dbReference type="EMBL" id="JAXOVC010000003">
    <property type="protein sequence ID" value="KAK4504544.1"/>
    <property type="molecule type" value="Genomic_DNA"/>
</dbReference>
<dbReference type="Pfam" id="PF04430">
    <property type="entry name" value="DUF498"/>
    <property type="match status" value="1"/>
</dbReference>
<evidence type="ECO:0000256" key="1">
    <source>
        <dbReference type="SAM" id="MobiDB-lite"/>
    </source>
</evidence>
<organism evidence="2 3">
    <name type="scientific">Zasmidium cellare</name>
    <name type="common">Wine cellar mold</name>
    <name type="synonym">Racodium cellare</name>
    <dbReference type="NCBI Taxonomy" id="395010"/>
    <lineage>
        <taxon>Eukaryota</taxon>
        <taxon>Fungi</taxon>
        <taxon>Dikarya</taxon>
        <taxon>Ascomycota</taxon>
        <taxon>Pezizomycotina</taxon>
        <taxon>Dothideomycetes</taxon>
        <taxon>Dothideomycetidae</taxon>
        <taxon>Mycosphaerellales</taxon>
        <taxon>Mycosphaerellaceae</taxon>
        <taxon>Zasmidium</taxon>
    </lineage>
</organism>
<reference evidence="2 3" key="1">
    <citation type="journal article" date="2023" name="G3 (Bethesda)">
        <title>A chromosome-level genome assembly of Zasmidium syzygii isolated from banana leaves.</title>
        <authorList>
            <person name="van Westerhoven A.C."/>
            <person name="Mehrabi R."/>
            <person name="Talebi R."/>
            <person name="Steentjes M.B.F."/>
            <person name="Corcolon B."/>
            <person name="Chong P.A."/>
            <person name="Kema G.H.J."/>
            <person name="Seidl M.F."/>
        </authorList>
    </citation>
    <scope>NUCLEOTIDE SEQUENCE [LARGE SCALE GENOMIC DNA]</scope>
    <source>
        <strain evidence="2 3">P124</strain>
    </source>
</reference>
<name>A0ABR0ESE3_ZASCE</name>
<keyword evidence="3" id="KW-1185">Reference proteome</keyword>
<evidence type="ECO:0000313" key="3">
    <source>
        <dbReference type="Proteomes" id="UP001305779"/>
    </source>
</evidence>
<dbReference type="PANTHER" id="PTHR21192:SF2">
    <property type="entry name" value="NADH DEHYDROGENASE [UBIQUINONE] 1 ALPHA SUBCOMPLEX ASSEMBLY FACTOR 3"/>
    <property type="match status" value="1"/>
</dbReference>
<dbReference type="InterPro" id="IPR007523">
    <property type="entry name" value="NDUFAF3/AAMDC"/>
</dbReference>
<protein>
    <recommendedName>
        <fullName evidence="4">NADH dehydrogenase [ubiquinone] 1 alpha subcomplex assembly factor 3</fullName>
    </recommendedName>
</protein>
<dbReference type="Gene3D" id="3.40.1230.10">
    <property type="entry name" value="MTH938-like"/>
    <property type="match status" value="1"/>
</dbReference>
<dbReference type="PANTHER" id="PTHR21192">
    <property type="entry name" value="NUCLEAR PROTEIN E3-3"/>
    <property type="match status" value="1"/>
</dbReference>
<evidence type="ECO:0000313" key="2">
    <source>
        <dbReference type="EMBL" id="KAK4504544.1"/>
    </source>
</evidence>
<feature type="compositionally biased region" description="Low complexity" evidence="1">
    <location>
        <begin position="101"/>
        <end position="111"/>
    </location>
</feature>
<feature type="region of interest" description="Disordered" evidence="1">
    <location>
        <begin position="223"/>
        <end position="248"/>
    </location>
</feature>
<dbReference type="Proteomes" id="UP001305779">
    <property type="component" value="Unassembled WGS sequence"/>
</dbReference>
<dbReference type="SUPFAM" id="SSF64076">
    <property type="entry name" value="MTH938-like"/>
    <property type="match status" value="1"/>
</dbReference>
<sequence length="414" mass="45032">MILASKNADSTFDESNLMGFFLFFFEFAGISSLKSPATFAFDSGTGFLMEIFFSHPEDGMEEFGMIEDVVEFPVLYTSTFAIEQHPDFISPLIYDTPALTAQQRQQSAQAQGSTTEGDTPEEENRIPWSAKSWEYLAVATKETPDRIHITGGRIYRRRTAMAQNTTIRCLQNAVSSCQKKAVSSRLTSGSSLFQSPRFTPRLRPSTSTTKHCRNFTACASRCHPPAAPKSKDRGPKSEEDTQTDFGAMNVLGNTPAPTTAVDACLDDGFALDSGLKVSGAGVLLLGGEAFKWRPWIKEGRKEGTIGAGAVGDDNKGVSSMAGKMLNSKGQLEVDKLSWGVLDLVWPKPDLLVLGTGLKMVPVSPKTRKDINDLGVRIEVLDTRNAAAQFNLLATERGTQQVAAALVPIGWREGK</sequence>
<proteinExistence type="predicted"/>
<comment type="caution">
    <text evidence="2">The sequence shown here is derived from an EMBL/GenBank/DDBJ whole genome shotgun (WGS) entry which is preliminary data.</text>
</comment>